<reference evidence="1 2" key="1">
    <citation type="submission" date="2021-04" db="EMBL/GenBank/DDBJ databases">
        <title>Chitinophaga sp. nov., isolated from the rhizosphere soil.</title>
        <authorList>
            <person name="He S."/>
        </authorList>
    </citation>
    <scope>NUCLEOTIDE SEQUENCE [LARGE SCALE GENOMIC DNA]</scope>
    <source>
        <strain evidence="1 2">2R12</strain>
    </source>
</reference>
<dbReference type="Proteomes" id="UP000676386">
    <property type="component" value="Unassembled WGS sequence"/>
</dbReference>
<evidence type="ECO:0000313" key="1">
    <source>
        <dbReference type="EMBL" id="MBS0026055.1"/>
    </source>
</evidence>
<protein>
    <submittedName>
        <fullName evidence="1">Uncharacterized protein</fullName>
    </submittedName>
</protein>
<gene>
    <name evidence="1" type="ORF">KE626_01920</name>
</gene>
<comment type="caution">
    <text evidence="1">The sequence shown here is derived from an EMBL/GenBank/DDBJ whole genome shotgun (WGS) entry which is preliminary data.</text>
</comment>
<organism evidence="1 2">
    <name type="scientific">Chitinophaga hostae</name>
    <dbReference type="NCBI Taxonomy" id="2831022"/>
    <lineage>
        <taxon>Bacteria</taxon>
        <taxon>Pseudomonadati</taxon>
        <taxon>Bacteroidota</taxon>
        <taxon>Chitinophagia</taxon>
        <taxon>Chitinophagales</taxon>
        <taxon>Chitinophagaceae</taxon>
        <taxon>Chitinophaga</taxon>
    </lineage>
</organism>
<sequence>MRELSPFARNSATVRYLLDQLSSSATSSDDYRSAFYSLGAILSTAINEAFDLSTSKVTIACSSEDADWLTKGILDNLTTAHTSLAVFWNLRANPFDQEDISIAPITKSYIEEIANPAYLIITKSIIYTSCVVRTNLTYLIEHLNPEKIIIASPVMFANAEETLKAEFSPEISDKFNFLYFATDNEVNAEGKVMPVIGGSVYERLGIGNSETKNKYIPDIVKARRATL</sequence>
<dbReference type="Gene3D" id="3.40.50.2020">
    <property type="match status" value="1"/>
</dbReference>
<keyword evidence="2" id="KW-1185">Reference proteome</keyword>
<dbReference type="InterPro" id="IPR029057">
    <property type="entry name" value="PRTase-like"/>
</dbReference>
<accession>A0ABS5IT36</accession>
<evidence type="ECO:0000313" key="2">
    <source>
        <dbReference type="Proteomes" id="UP000676386"/>
    </source>
</evidence>
<dbReference type="EMBL" id="JAGTXB010000001">
    <property type="protein sequence ID" value="MBS0026055.1"/>
    <property type="molecule type" value="Genomic_DNA"/>
</dbReference>
<name>A0ABS5IT36_9BACT</name>
<dbReference type="RefSeq" id="WP_211971192.1">
    <property type="nucleotide sequence ID" value="NZ_CBFHAM010000057.1"/>
</dbReference>
<proteinExistence type="predicted"/>